<dbReference type="EMBL" id="GECZ01028732">
    <property type="protein sequence ID" value="JAS41037.1"/>
    <property type="molecule type" value="Transcribed_RNA"/>
</dbReference>
<feature type="compositionally biased region" description="Basic and acidic residues" evidence="1">
    <location>
        <begin position="51"/>
        <end position="60"/>
    </location>
</feature>
<proteinExistence type="predicted"/>
<organism evidence="3">
    <name type="scientific">Cuerna arida</name>
    <dbReference type="NCBI Taxonomy" id="1464854"/>
    <lineage>
        <taxon>Eukaryota</taxon>
        <taxon>Metazoa</taxon>
        <taxon>Ecdysozoa</taxon>
        <taxon>Arthropoda</taxon>
        <taxon>Hexapoda</taxon>
        <taxon>Insecta</taxon>
        <taxon>Pterygota</taxon>
        <taxon>Neoptera</taxon>
        <taxon>Paraneoptera</taxon>
        <taxon>Hemiptera</taxon>
        <taxon>Auchenorrhyncha</taxon>
        <taxon>Membracoidea</taxon>
        <taxon>Cicadellidae</taxon>
        <taxon>Cicadellinae</taxon>
        <taxon>Proconiini</taxon>
        <taxon>Cuerna</taxon>
    </lineage>
</organism>
<evidence type="ECO:0000259" key="2">
    <source>
        <dbReference type="PROSITE" id="PS51512"/>
    </source>
</evidence>
<feature type="non-terminal residue" evidence="3">
    <location>
        <position position="1"/>
    </location>
</feature>
<feature type="region of interest" description="Disordered" evidence="1">
    <location>
        <begin position="51"/>
        <end position="82"/>
    </location>
</feature>
<reference evidence="3" key="1">
    <citation type="submission" date="2015-11" db="EMBL/GenBank/DDBJ databases">
        <title>De novo transcriptome assembly of four potential Pierce s Disease insect vectors from Arizona vineyards.</title>
        <authorList>
            <person name="Tassone E.E."/>
        </authorList>
    </citation>
    <scope>NUCLEOTIDE SEQUENCE</scope>
</reference>
<sequence>DTIQGVILELSSELIVLSDVFRNGLPVVSKKLAIESHNILNIEIIEPETESKPATVEKSRKPQPVPVKTSTPNRGRVSGTQFATSRDKQCFDDRVLDEASVPDFDFEKNLALFDKQRFANNMQRHKSSVKNTFMDNRYKCNENVLDNVYTSPNAIDLVADSQDFMSYVTSGGFVVPSIRL</sequence>
<dbReference type="PANTHER" id="PTHR13612">
    <property type="entry name" value="ENHANCER OF MRNA-DECAPPING PROTEIN 3"/>
    <property type="match status" value="1"/>
</dbReference>
<dbReference type="AlphaFoldDB" id="A0A1B6ESZ4"/>
<dbReference type="PROSITE" id="PS51512">
    <property type="entry name" value="DFDF"/>
    <property type="match status" value="1"/>
</dbReference>
<protein>
    <recommendedName>
        <fullName evidence="2">DFDF domain-containing protein</fullName>
    </recommendedName>
</protein>
<dbReference type="GO" id="GO:0003729">
    <property type="term" value="F:mRNA binding"/>
    <property type="evidence" value="ECO:0007669"/>
    <property type="project" value="TreeGrafter"/>
</dbReference>
<evidence type="ECO:0000256" key="1">
    <source>
        <dbReference type="SAM" id="MobiDB-lite"/>
    </source>
</evidence>
<dbReference type="PANTHER" id="PTHR13612:SF0">
    <property type="entry name" value="ENHANCER OF MRNA-DECAPPING PROTEIN 3"/>
    <property type="match status" value="1"/>
</dbReference>
<evidence type="ECO:0000313" key="3">
    <source>
        <dbReference type="EMBL" id="JAS41037.1"/>
    </source>
</evidence>
<name>A0A1B6ESZ4_9HEMI</name>
<feature type="domain" description="DFDF" evidence="2">
    <location>
        <begin position="92"/>
        <end position="128"/>
    </location>
</feature>
<accession>A0A1B6ESZ4</accession>
<feature type="compositionally biased region" description="Polar residues" evidence="1">
    <location>
        <begin position="68"/>
        <end position="82"/>
    </location>
</feature>
<dbReference type="GO" id="GO:0031087">
    <property type="term" value="P:deadenylation-independent decapping of nuclear-transcribed mRNA"/>
    <property type="evidence" value="ECO:0007669"/>
    <property type="project" value="TreeGrafter"/>
</dbReference>
<feature type="non-terminal residue" evidence="3">
    <location>
        <position position="180"/>
    </location>
</feature>
<dbReference type="Gene3D" id="2.30.30.100">
    <property type="match status" value="1"/>
</dbReference>
<dbReference type="InterPro" id="IPR025762">
    <property type="entry name" value="DFDF"/>
</dbReference>
<dbReference type="GO" id="GO:0033962">
    <property type="term" value="P:P-body assembly"/>
    <property type="evidence" value="ECO:0007669"/>
    <property type="project" value="TreeGrafter"/>
</dbReference>
<gene>
    <name evidence="3" type="ORF">g.46509</name>
</gene>
<dbReference type="GO" id="GO:0000932">
    <property type="term" value="C:P-body"/>
    <property type="evidence" value="ECO:0007669"/>
    <property type="project" value="TreeGrafter"/>
</dbReference>